<dbReference type="RefSeq" id="WP_096292641.1">
    <property type="nucleotide sequence ID" value="NZ_LT907782.1"/>
</dbReference>
<dbReference type="InterPro" id="IPR006026">
    <property type="entry name" value="Peptidase_Metallo"/>
</dbReference>
<dbReference type="GO" id="GO:0008237">
    <property type="term" value="F:metallopeptidase activity"/>
    <property type="evidence" value="ECO:0007669"/>
    <property type="project" value="InterPro"/>
</dbReference>
<dbReference type="AlphaFoldDB" id="A0A285BXM5"/>
<feature type="domain" description="Peptidase metallopeptidase" evidence="3">
    <location>
        <begin position="41"/>
        <end position="239"/>
    </location>
</feature>
<dbReference type="InterPro" id="IPR024079">
    <property type="entry name" value="MetalloPept_cat_dom_sf"/>
</dbReference>
<dbReference type="Gene3D" id="2.150.10.10">
    <property type="entry name" value="Serralysin-like metalloprotease, C-terminal"/>
    <property type="match status" value="1"/>
</dbReference>
<dbReference type="Proteomes" id="UP000242498">
    <property type="component" value="Chromosome I"/>
</dbReference>
<dbReference type="Gene3D" id="3.40.390.10">
    <property type="entry name" value="Collagenase (Catalytic Domain)"/>
    <property type="match status" value="1"/>
</dbReference>
<dbReference type="SMART" id="SM00235">
    <property type="entry name" value="ZnMc"/>
    <property type="match status" value="1"/>
</dbReference>
<dbReference type="InterPro" id="IPR001343">
    <property type="entry name" value="Hemolysn_Ca-bd"/>
</dbReference>
<name>A0A285BXM5_9PROT</name>
<comment type="similarity">
    <text evidence="1">Belongs to the peptidase M10B family.</text>
</comment>
<feature type="region of interest" description="Disordered" evidence="2">
    <location>
        <begin position="383"/>
        <end position="405"/>
    </location>
</feature>
<dbReference type="GO" id="GO:0005509">
    <property type="term" value="F:calcium ion binding"/>
    <property type="evidence" value="ECO:0007669"/>
    <property type="project" value="InterPro"/>
</dbReference>
<dbReference type="GO" id="GO:0008270">
    <property type="term" value="F:zinc ion binding"/>
    <property type="evidence" value="ECO:0007669"/>
    <property type="project" value="InterPro"/>
</dbReference>
<dbReference type="SUPFAM" id="SSF51120">
    <property type="entry name" value="beta-Roll"/>
    <property type="match status" value="1"/>
</dbReference>
<protein>
    <recommendedName>
        <fullName evidence="3">Peptidase metallopeptidase domain-containing protein</fullName>
    </recommendedName>
</protein>
<dbReference type="GO" id="GO:0006508">
    <property type="term" value="P:proteolysis"/>
    <property type="evidence" value="ECO:0007669"/>
    <property type="project" value="InterPro"/>
</dbReference>
<gene>
    <name evidence="4" type="ORF">SAMN06296273_1420</name>
</gene>
<dbReference type="Pfam" id="PF00353">
    <property type="entry name" value="HemolysinCabind"/>
    <property type="match status" value="1"/>
</dbReference>
<dbReference type="SUPFAM" id="SSF55486">
    <property type="entry name" value="Metalloproteases ('zincins'), catalytic domain"/>
    <property type="match status" value="1"/>
</dbReference>
<organism evidence="4 5">
    <name type="scientific">Nitrosomonas ureae</name>
    <dbReference type="NCBI Taxonomy" id="44577"/>
    <lineage>
        <taxon>Bacteria</taxon>
        <taxon>Pseudomonadati</taxon>
        <taxon>Pseudomonadota</taxon>
        <taxon>Betaproteobacteria</taxon>
        <taxon>Nitrosomonadales</taxon>
        <taxon>Nitrosomonadaceae</taxon>
        <taxon>Nitrosomonas</taxon>
    </lineage>
</organism>
<evidence type="ECO:0000313" key="4">
    <source>
        <dbReference type="EMBL" id="SNX59969.1"/>
    </source>
</evidence>
<dbReference type="EMBL" id="LT907782">
    <property type="protein sequence ID" value="SNX59969.1"/>
    <property type="molecule type" value="Genomic_DNA"/>
</dbReference>
<sequence length="588" mass="62733">MATNIAYTPDTAITKAMFNFDAFGLSNYKFGGTIHVSVSDDFSRDDYLNSNYSSFNPILYTSGTNEVTWTTRMENNIQAILQTYSQFANITFQWLGDYDSFTSSIDVTPNPEDVGRAGVSDINIGWIYRSDVNFAGISGGNSDNFLFNYTGGANDIFLNVYAPKFNGDLTLDLNTRARQTLVHELGHSLGLSHPHSTYNVSTGKPIITTDYAATKDLGFAQLGFRINSAEDMYKEYFTIMSYDNQHSLLPGSSVIFQAYTPMILDVIALQQAYGEGTGTSGLSNDTITAGVAGYRTYFDTGGIDTIDLSEYAGGAYLNMGVNITSAAHLVGVSVSTFDVQNTVSLGKDPANLRWFYGEYEKASGSVAADRIIGNSLDNRIDGEDGDDILTGGGGNDSLNGSGGDDNLNGQEGIDVAIYAGSHDAFTLTRNTSSCVNVHDNASIEGTDTLKEIERISFSDVNLALDVDGNAGIAAKTLGAVFGTASIANKEYVGIGLELLDGGLSYGSLMELALSIKLGANANYNNIVNLLYINVVGNAPSLGDLNYYVELLQQGIYTQSSLGMLAADSAINAGNIDLIGLAATGLEFV</sequence>
<accession>A0A285BXM5</accession>
<evidence type="ECO:0000256" key="2">
    <source>
        <dbReference type="SAM" id="MobiDB-lite"/>
    </source>
</evidence>
<evidence type="ECO:0000313" key="5">
    <source>
        <dbReference type="Proteomes" id="UP000242498"/>
    </source>
</evidence>
<dbReference type="PRINTS" id="PR00313">
    <property type="entry name" value="CABNDNGRPT"/>
</dbReference>
<proteinExistence type="inferred from homology"/>
<feature type="compositionally biased region" description="Gly residues" evidence="2">
    <location>
        <begin position="390"/>
        <end position="403"/>
    </location>
</feature>
<evidence type="ECO:0000256" key="1">
    <source>
        <dbReference type="ARBA" id="ARBA00009490"/>
    </source>
</evidence>
<evidence type="ECO:0000259" key="3">
    <source>
        <dbReference type="SMART" id="SM00235"/>
    </source>
</evidence>
<dbReference type="OrthoDB" id="480426at2"/>
<dbReference type="InterPro" id="IPR011049">
    <property type="entry name" value="Serralysin-like_metalloprot_C"/>
</dbReference>
<reference evidence="4 5" key="1">
    <citation type="submission" date="2017-08" db="EMBL/GenBank/DDBJ databases">
        <authorList>
            <person name="de Groot N.N."/>
        </authorList>
    </citation>
    <scope>NUCLEOTIDE SEQUENCE [LARGE SCALE GENOMIC DNA]</scope>
    <source>
        <strain evidence="4 5">Nm15</strain>
    </source>
</reference>